<protein>
    <recommendedName>
        <fullName evidence="2">DUF5683 domain-containing protein</fullName>
    </recommendedName>
</protein>
<accession>A0A6J4MB17</accession>
<organism evidence="1">
    <name type="scientific">uncultured Gemmatimonadaceae bacterium</name>
    <dbReference type="NCBI Taxonomy" id="246130"/>
    <lineage>
        <taxon>Bacteria</taxon>
        <taxon>Pseudomonadati</taxon>
        <taxon>Gemmatimonadota</taxon>
        <taxon>Gemmatimonadia</taxon>
        <taxon>Gemmatimonadales</taxon>
        <taxon>Gemmatimonadaceae</taxon>
        <taxon>environmental samples</taxon>
    </lineage>
</organism>
<evidence type="ECO:0000313" key="1">
    <source>
        <dbReference type="EMBL" id="CAA9353535.1"/>
    </source>
</evidence>
<reference evidence="1" key="1">
    <citation type="submission" date="2020-02" db="EMBL/GenBank/DDBJ databases">
        <authorList>
            <person name="Meier V. D."/>
        </authorList>
    </citation>
    <scope>NUCLEOTIDE SEQUENCE</scope>
    <source>
        <strain evidence="1">AVDCRST_MAG11</strain>
    </source>
</reference>
<proteinExistence type="predicted"/>
<name>A0A6J4MB17_9BACT</name>
<dbReference type="EMBL" id="CADCTU010000783">
    <property type="protein sequence ID" value="CAA9353535.1"/>
    <property type="molecule type" value="Genomic_DNA"/>
</dbReference>
<feature type="non-terminal residue" evidence="1">
    <location>
        <position position="1"/>
    </location>
</feature>
<evidence type="ECO:0008006" key="2">
    <source>
        <dbReference type="Google" id="ProtNLM"/>
    </source>
</evidence>
<sequence>APARRAATPPPDTVAGPPLSPRRAFVYSALLPGFGQAKLQRYNAGALFVAVEMASIAMAAKSRTDLRQAERLYRDSIVVGYAPPDTAGVIVPRFQQCRTAADGATPCPVTQARVRARRVHYEDWLAAVLFNHLFAGADAFVAAQLWDLPTQVSASPDGRGVTVAARIAF</sequence>
<gene>
    <name evidence="1" type="ORF">AVDCRST_MAG11-3661</name>
</gene>
<dbReference type="AlphaFoldDB" id="A0A6J4MB17"/>